<keyword evidence="7 11" id="KW-1133">Transmembrane helix</keyword>
<comment type="function">
    <text evidence="10">Part of the ABC transporter FtsEX involved in asymmetric cellular division facilitating the initiation of sporulation.</text>
</comment>
<dbReference type="RefSeq" id="WP_007062201.1">
    <property type="nucleotide sequence ID" value="NZ_CP011803.1"/>
</dbReference>
<dbReference type="eggNOG" id="COG2177">
    <property type="taxonomic scope" value="Bacteria"/>
</dbReference>
<keyword evidence="8 10" id="KW-0472">Membrane</keyword>
<gene>
    <name evidence="14" type="ORF">CcarbDRAFT_3316</name>
</gene>
<name>C6PWZ9_9CLOT</name>
<dbReference type="EMBL" id="ACVI01000060">
    <property type="protein sequence ID" value="EET86236.1"/>
    <property type="molecule type" value="Genomic_DNA"/>
</dbReference>
<evidence type="ECO:0000256" key="7">
    <source>
        <dbReference type="ARBA" id="ARBA00022989"/>
    </source>
</evidence>
<dbReference type="PANTHER" id="PTHR47755:SF1">
    <property type="entry name" value="CELL DIVISION PROTEIN FTSX"/>
    <property type="match status" value="1"/>
</dbReference>
<keyword evidence="5 10" id="KW-0132">Cell division</keyword>
<evidence type="ECO:0000256" key="10">
    <source>
        <dbReference type="PIRNR" id="PIRNR003097"/>
    </source>
</evidence>
<dbReference type="GO" id="GO:0051301">
    <property type="term" value="P:cell division"/>
    <property type="evidence" value="ECO:0007669"/>
    <property type="project" value="UniProtKB-KW"/>
</dbReference>
<dbReference type="AlphaFoldDB" id="C6PWZ9"/>
<evidence type="ECO:0000313" key="15">
    <source>
        <dbReference type="Proteomes" id="UP000004198"/>
    </source>
</evidence>
<dbReference type="STRING" id="536227.Ccar_04370"/>
<reference evidence="14 15" key="1">
    <citation type="submission" date="2009-06" db="EMBL/GenBank/DDBJ databases">
        <title>The draft genome of Clostridium carboxidivorans P7.</title>
        <authorList>
            <consortium name="US DOE Joint Genome Institute (JGI-PGF)"/>
            <person name="Lucas S."/>
            <person name="Copeland A."/>
            <person name="Lapidus A."/>
            <person name="Glavina del Rio T."/>
            <person name="Tice H."/>
            <person name="Bruce D."/>
            <person name="Goodwin L."/>
            <person name="Pitluck S."/>
            <person name="Larimer F."/>
            <person name="Land M.L."/>
            <person name="Hauser L."/>
            <person name="Hemme C.L."/>
        </authorList>
    </citation>
    <scope>NUCLEOTIDE SEQUENCE [LARGE SCALE GENOMIC DNA]</scope>
    <source>
        <strain evidence="14 15">P7</strain>
    </source>
</reference>
<evidence type="ECO:0000256" key="4">
    <source>
        <dbReference type="ARBA" id="ARBA00022475"/>
    </source>
</evidence>
<dbReference type="GO" id="GO:0005886">
    <property type="term" value="C:plasma membrane"/>
    <property type="evidence" value="ECO:0007669"/>
    <property type="project" value="UniProtKB-SubCell"/>
</dbReference>
<protein>
    <recommendedName>
        <fullName evidence="3 10">Cell division protein FtsX</fullName>
    </recommendedName>
</protein>
<dbReference type="Pfam" id="PF18075">
    <property type="entry name" value="FtsX_ECD"/>
    <property type="match status" value="1"/>
</dbReference>
<dbReference type="InterPro" id="IPR004513">
    <property type="entry name" value="FtsX"/>
</dbReference>
<dbReference type="Gene3D" id="3.30.70.3040">
    <property type="match status" value="1"/>
</dbReference>
<feature type="transmembrane region" description="Helical" evidence="11">
    <location>
        <begin position="23"/>
        <end position="48"/>
    </location>
</feature>
<evidence type="ECO:0000313" key="14">
    <source>
        <dbReference type="EMBL" id="EET86236.1"/>
    </source>
</evidence>
<organism evidence="14 15">
    <name type="scientific">Clostridium carboxidivorans P7</name>
    <dbReference type="NCBI Taxonomy" id="536227"/>
    <lineage>
        <taxon>Bacteria</taxon>
        <taxon>Bacillati</taxon>
        <taxon>Bacillota</taxon>
        <taxon>Clostridia</taxon>
        <taxon>Eubacteriales</taxon>
        <taxon>Clostridiaceae</taxon>
        <taxon>Clostridium</taxon>
    </lineage>
</organism>
<keyword evidence="15" id="KW-1185">Reference proteome</keyword>
<dbReference type="NCBIfam" id="NF038347">
    <property type="entry name" value="FtsX_Gpos"/>
    <property type="match status" value="1"/>
</dbReference>
<feature type="transmembrane region" description="Helical" evidence="11">
    <location>
        <begin position="165"/>
        <end position="191"/>
    </location>
</feature>
<comment type="subcellular location">
    <subcellularLocation>
        <location evidence="1">Cell membrane</location>
        <topology evidence="1">Multi-pass membrane protein</topology>
    </subcellularLocation>
</comment>
<keyword evidence="4 10" id="KW-1003">Cell membrane</keyword>
<dbReference type="InterPro" id="IPR058204">
    <property type="entry name" value="FtsX_firmicutes-type"/>
</dbReference>
<dbReference type="PIRSF" id="PIRSF003097">
    <property type="entry name" value="FtsX"/>
    <property type="match status" value="1"/>
</dbReference>
<evidence type="ECO:0000256" key="5">
    <source>
        <dbReference type="ARBA" id="ARBA00022618"/>
    </source>
</evidence>
<evidence type="ECO:0000259" key="13">
    <source>
        <dbReference type="Pfam" id="PF18075"/>
    </source>
</evidence>
<evidence type="ECO:0000256" key="9">
    <source>
        <dbReference type="ARBA" id="ARBA00023306"/>
    </source>
</evidence>
<evidence type="ECO:0000256" key="3">
    <source>
        <dbReference type="ARBA" id="ARBA00021907"/>
    </source>
</evidence>
<dbReference type="PANTHER" id="PTHR47755">
    <property type="entry name" value="CELL DIVISION PROTEIN FTSX"/>
    <property type="match status" value="1"/>
</dbReference>
<keyword evidence="6 11" id="KW-0812">Transmembrane</keyword>
<keyword evidence="9 10" id="KW-0131">Cell cycle</keyword>
<evidence type="ECO:0000259" key="12">
    <source>
        <dbReference type="Pfam" id="PF02687"/>
    </source>
</evidence>
<dbReference type="InterPro" id="IPR003838">
    <property type="entry name" value="ABC3_permease_C"/>
</dbReference>
<evidence type="ECO:0000256" key="1">
    <source>
        <dbReference type="ARBA" id="ARBA00004651"/>
    </source>
</evidence>
<feature type="transmembrane region" description="Helical" evidence="11">
    <location>
        <begin position="223"/>
        <end position="246"/>
    </location>
</feature>
<feature type="domain" description="ABC3 transporter permease C-terminal" evidence="12">
    <location>
        <begin position="178"/>
        <end position="291"/>
    </location>
</feature>
<dbReference type="OrthoDB" id="9812531at2"/>
<feature type="domain" description="FtsX extracellular" evidence="13">
    <location>
        <begin position="62"/>
        <end position="155"/>
    </location>
</feature>
<sequence>MIMRNNVLNLFLKDALKSFRRNYIISTSSIATVMSTLFILGIFLIFLLNVKSALIGIYSQFEIQVTLMDDIKITDQQNIYNKIKAAKGVTDITFGNKKQSSENVKKKLDNRNKSLLADFENDTPVSASYIIKVNRSEDIPKIISQTNGLQGINEINSKQSIPKKIFVIVKTLQWIGVVLFLILMVASSFLIKNTIKLAIYPRRNEIIIMQYVGATDWFIRWPFIFEGIIIGFLGAVSAVIVIYFLYSFVYRKVTPYLVMMSISFIDPSFILTTISWSFILIGIIMSVIGSILGIRKFLIV</sequence>
<evidence type="ECO:0000256" key="6">
    <source>
        <dbReference type="ARBA" id="ARBA00022692"/>
    </source>
</evidence>
<proteinExistence type="inferred from homology"/>
<dbReference type="InterPro" id="IPR040690">
    <property type="entry name" value="FtsX_ECD"/>
</dbReference>
<evidence type="ECO:0000256" key="11">
    <source>
        <dbReference type="SAM" id="Phobius"/>
    </source>
</evidence>
<comment type="similarity">
    <text evidence="2 10">Belongs to the ABC-4 integral membrane protein family. FtsX subfamily.</text>
</comment>
<accession>C6PWZ9</accession>
<comment type="caution">
    <text evidence="14">The sequence shown here is derived from an EMBL/GenBank/DDBJ whole genome shotgun (WGS) entry which is preliminary data.</text>
</comment>
<evidence type="ECO:0000256" key="2">
    <source>
        <dbReference type="ARBA" id="ARBA00007379"/>
    </source>
</evidence>
<feature type="transmembrane region" description="Helical" evidence="11">
    <location>
        <begin position="276"/>
        <end position="294"/>
    </location>
</feature>
<evidence type="ECO:0000256" key="8">
    <source>
        <dbReference type="ARBA" id="ARBA00023136"/>
    </source>
</evidence>
<dbReference type="Proteomes" id="UP000004198">
    <property type="component" value="Unassembled WGS sequence"/>
</dbReference>
<dbReference type="Pfam" id="PF02687">
    <property type="entry name" value="FtsX"/>
    <property type="match status" value="1"/>
</dbReference>